<dbReference type="Proteomes" id="UP000518188">
    <property type="component" value="Unassembled WGS sequence"/>
</dbReference>
<proteinExistence type="predicted"/>
<keyword evidence="2" id="KW-0547">Nucleotide-binding</keyword>
<dbReference type="InterPro" id="IPR017871">
    <property type="entry name" value="ABC_transporter-like_CS"/>
</dbReference>
<dbReference type="InterPro" id="IPR013563">
    <property type="entry name" value="Oligopep_ABC_C"/>
</dbReference>
<keyword evidence="1" id="KW-0813">Transport</keyword>
<dbReference type="AlphaFoldDB" id="A0A7X6MQ52"/>
<evidence type="ECO:0000313" key="5">
    <source>
        <dbReference type="EMBL" id="NKZ10814.1"/>
    </source>
</evidence>
<feature type="domain" description="ABC transporter" evidence="4">
    <location>
        <begin position="286"/>
        <end position="522"/>
    </location>
</feature>
<dbReference type="SUPFAM" id="SSF52540">
    <property type="entry name" value="P-loop containing nucleoside triphosphate hydrolases"/>
    <property type="match status" value="2"/>
</dbReference>
<keyword evidence="3 5" id="KW-0067">ATP-binding</keyword>
<dbReference type="InterPro" id="IPR050319">
    <property type="entry name" value="ABC_transp_ATP-bind"/>
</dbReference>
<evidence type="ECO:0000313" key="6">
    <source>
        <dbReference type="Proteomes" id="UP000518188"/>
    </source>
</evidence>
<dbReference type="GO" id="GO:0015833">
    <property type="term" value="P:peptide transport"/>
    <property type="evidence" value="ECO:0007669"/>
    <property type="project" value="InterPro"/>
</dbReference>
<dbReference type="GO" id="GO:0016887">
    <property type="term" value="F:ATP hydrolysis activity"/>
    <property type="evidence" value="ECO:0007669"/>
    <property type="project" value="InterPro"/>
</dbReference>
<reference evidence="5 6" key="1">
    <citation type="submission" date="2020-04" db="EMBL/GenBank/DDBJ databases">
        <title>MicrobeNet Type strains.</title>
        <authorList>
            <person name="Nicholson A.C."/>
        </authorList>
    </citation>
    <scope>NUCLEOTIDE SEQUENCE [LARGE SCALE GENOMIC DNA]</scope>
    <source>
        <strain evidence="5 6">ATCC 700731</strain>
    </source>
</reference>
<evidence type="ECO:0000259" key="4">
    <source>
        <dbReference type="PROSITE" id="PS50893"/>
    </source>
</evidence>
<dbReference type="PROSITE" id="PS00211">
    <property type="entry name" value="ABC_TRANSPORTER_1"/>
    <property type="match status" value="2"/>
</dbReference>
<protein>
    <submittedName>
        <fullName evidence="5">ABC transporter ATP-binding protein</fullName>
    </submittedName>
</protein>
<accession>A0A7X6MQ52</accession>
<comment type="caution">
    <text evidence="5">The sequence shown here is derived from an EMBL/GenBank/DDBJ whole genome shotgun (WGS) entry which is preliminary data.</text>
</comment>
<dbReference type="SMART" id="SM00382">
    <property type="entry name" value="AAA"/>
    <property type="match status" value="2"/>
</dbReference>
<dbReference type="PANTHER" id="PTHR43776:SF8">
    <property type="entry name" value="ABC TRANSPORTER, ATP-BINDING PROTEIN"/>
    <property type="match status" value="1"/>
</dbReference>
<dbReference type="EMBL" id="JAAXPJ010000002">
    <property type="protein sequence ID" value="NKZ10814.1"/>
    <property type="molecule type" value="Genomic_DNA"/>
</dbReference>
<dbReference type="PANTHER" id="PTHR43776">
    <property type="entry name" value="TRANSPORT ATP-BINDING PROTEIN"/>
    <property type="match status" value="1"/>
</dbReference>
<feature type="domain" description="ABC transporter" evidence="4">
    <location>
        <begin position="7"/>
        <end position="256"/>
    </location>
</feature>
<gene>
    <name evidence="5" type="ORF">HGA11_07465</name>
</gene>
<dbReference type="Gene3D" id="3.40.50.300">
    <property type="entry name" value="P-loop containing nucleotide triphosphate hydrolases"/>
    <property type="match status" value="2"/>
</dbReference>
<dbReference type="PROSITE" id="PS50893">
    <property type="entry name" value="ABC_TRANSPORTER_2"/>
    <property type="match status" value="2"/>
</dbReference>
<dbReference type="Pfam" id="PF00005">
    <property type="entry name" value="ABC_tran"/>
    <property type="match status" value="2"/>
</dbReference>
<dbReference type="GO" id="GO:0055085">
    <property type="term" value="P:transmembrane transport"/>
    <property type="evidence" value="ECO:0007669"/>
    <property type="project" value="UniProtKB-ARBA"/>
</dbReference>
<evidence type="ECO:0000256" key="1">
    <source>
        <dbReference type="ARBA" id="ARBA00022448"/>
    </source>
</evidence>
<dbReference type="InterPro" id="IPR027417">
    <property type="entry name" value="P-loop_NTPase"/>
</dbReference>
<evidence type="ECO:0000256" key="3">
    <source>
        <dbReference type="ARBA" id="ARBA00022840"/>
    </source>
</evidence>
<dbReference type="GO" id="GO:0005524">
    <property type="term" value="F:ATP binding"/>
    <property type="evidence" value="ECO:0007669"/>
    <property type="project" value="UniProtKB-KW"/>
</dbReference>
<name>A0A7X6MQ52_9MYCO</name>
<dbReference type="Pfam" id="PF08352">
    <property type="entry name" value="oligo_HPY"/>
    <property type="match status" value="1"/>
</dbReference>
<organism evidence="5 6">
    <name type="scientific">Mycolicibacterium septicum DSM 44393</name>
    <dbReference type="NCBI Taxonomy" id="1341646"/>
    <lineage>
        <taxon>Bacteria</taxon>
        <taxon>Bacillati</taxon>
        <taxon>Actinomycetota</taxon>
        <taxon>Actinomycetes</taxon>
        <taxon>Mycobacteriales</taxon>
        <taxon>Mycobacteriaceae</taxon>
        <taxon>Mycolicibacterium</taxon>
    </lineage>
</organism>
<evidence type="ECO:0000256" key="2">
    <source>
        <dbReference type="ARBA" id="ARBA00022741"/>
    </source>
</evidence>
<dbReference type="RefSeq" id="WP_049924835.1">
    <property type="nucleotide sequence ID" value="NZ_HG322951.1"/>
</dbReference>
<dbReference type="InterPro" id="IPR003439">
    <property type="entry name" value="ABC_transporter-like_ATP-bd"/>
</dbReference>
<dbReference type="CDD" id="cd03257">
    <property type="entry name" value="ABC_NikE_OppD_transporters"/>
    <property type="match status" value="2"/>
</dbReference>
<dbReference type="InterPro" id="IPR003593">
    <property type="entry name" value="AAA+_ATPase"/>
</dbReference>
<sequence>MTAKHLVRVRGLWVTYRQGDRVINAVNGIDIDIDDGEAYGLIGESGSGKTTAAFAIANGLPRTSRIQASEISVAETDMLRLRGKRLRFFRAKTIGIVYQDPTTALNPTMRVGSQIGEVFAVLGHPRRDIPAMVERALNEVLLPDAGQLARRYPYELSGGQQQRVVIAMALAARPKLLLLDEPTTGLDTTTQAEMFTLLADLRTRHQFASMLISHDLALVEATCNRIGVIREGRLVDSTSSGELRRPGRHEYTQSLIQATPAFNLESLRNGEEPGPSRENLPATSVAEVANLYKTYGDSVALAGIDLALRRGEILGVVGESGSGKSTFGRALAGLVDYTGVIDFRREESPSIDGQDQRTFKHAPSQAVQMVFQNPESSLNPRRTVRQTLERAIQLLGGDQTVEHLAAEVGLAPVLLGRLPAQLSGGQKQRVAIARAFAGRLAIVVCDEPTSALDVSVQAKIVELLKSLQAQTGVTIVFISHDLAVVREIADRIAVLRHGRIVEIASAKDVFERPVHPYTKLLLESALLRPLSTH</sequence>